<dbReference type="GO" id="GO:0009253">
    <property type="term" value="P:peptidoglycan catabolic process"/>
    <property type="evidence" value="ECO:0007669"/>
    <property type="project" value="TreeGrafter"/>
</dbReference>
<dbReference type="InterPro" id="IPR011757">
    <property type="entry name" value="Lytic_transglycosylase_MltB"/>
</dbReference>
<protein>
    <recommendedName>
        <fullName evidence="3">LysM domain-containing protein</fullName>
    </recommendedName>
</protein>
<dbReference type="SUPFAM" id="SSF54106">
    <property type="entry name" value="LysM domain"/>
    <property type="match status" value="1"/>
</dbReference>
<feature type="active site" evidence="1">
    <location>
        <position position="124"/>
    </location>
</feature>
<reference evidence="4" key="1">
    <citation type="journal article" date="2014" name="Int. J. Syst. Evol. Microbiol.">
        <title>Complete genome sequence of Corynebacterium casei LMG S-19264T (=DSM 44701T), isolated from a smear-ripened cheese.</title>
        <authorList>
            <consortium name="US DOE Joint Genome Institute (JGI-PGF)"/>
            <person name="Walter F."/>
            <person name="Albersmeier A."/>
            <person name="Kalinowski J."/>
            <person name="Ruckert C."/>
        </authorList>
    </citation>
    <scope>NUCLEOTIDE SEQUENCE</scope>
    <source>
        <strain evidence="4">KCTC 12711</strain>
    </source>
</reference>
<dbReference type="InterPro" id="IPR023346">
    <property type="entry name" value="Lysozyme-like_dom_sf"/>
</dbReference>
<dbReference type="PROSITE" id="PS51782">
    <property type="entry name" value="LYSM"/>
    <property type="match status" value="1"/>
</dbReference>
<dbReference type="EMBL" id="BMXA01000005">
    <property type="protein sequence ID" value="GHA16063.1"/>
    <property type="molecule type" value="Genomic_DNA"/>
</dbReference>
<dbReference type="Gene3D" id="1.10.8.350">
    <property type="entry name" value="Bacterial muramidase"/>
    <property type="match status" value="1"/>
</dbReference>
<gene>
    <name evidence="4" type="ORF">GCM10008090_27300</name>
</gene>
<dbReference type="InterPro" id="IPR018392">
    <property type="entry name" value="LysM"/>
</dbReference>
<evidence type="ECO:0000256" key="2">
    <source>
        <dbReference type="SAM" id="SignalP"/>
    </source>
</evidence>
<evidence type="ECO:0000313" key="4">
    <source>
        <dbReference type="EMBL" id="GHA16063.1"/>
    </source>
</evidence>
<comment type="caution">
    <text evidence="4">The sequence shown here is derived from an EMBL/GenBank/DDBJ whole genome shotgun (WGS) entry which is preliminary data.</text>
</comment>
<dbReference type="Pfam" id="PF01476">
    <property type="entry name" value="LysM"/>
    <property type="match status" value="1"/>
</dbReference>
<feature type="domain" description="LysM" evidence="3">
    <location>
        <begin position="298"/>
        <end position="342"/>
    </location>
</feature>
<reference evidence="4" key="2">
    <citation type="submission" date="2020-09" db="EMBL/GenBank/DDBJ databases">
        <authorList>
            <person name="Sun Q."/>
            <person name="Kim S."/>
        </authorList>
    </citation>
    <scope>NUCLEOTIDE SEQUENCE</scope>
    <source>
        <strain evidence="4">KCTC 12711</strain>
    </source>
</reference>
<name>A0A918RX98_9GAMM</name>
<dbReference type="Gene3D" id="1.10.530.10">
    <property type="match status" value="2"/>
</dbReference>
<dbReference type="CDD" id="cd13399">
    <property type="entry name" value="Slt35-like"/>
    <property type="match status" value="1"/>
</dbReference>
<dbReference type="PANTHER" id="PTHR30163:SF9">
    <property type="entry name" value="MEMBRANE-BOUND LYTIC MUREIN TRANSGLYCOSYLASE B"/>
    <property type="match status" value="1"/>
</dbReference>
<dbReference type="SUPFAM" id="SSF53955">
    <property type="entry name" value="Lysozyme-like"/>
    <property type="match status" value="2"/>
</dbReference>
<dbReference type="FunFam" id="1.10.8.350:FF:000001">
    <property type="entry name" value="Lytic murein transglycosylase B"/>
    <property type="match status" value="1"/>
</dbReference>
<dbReference type="Proteomes" id="UP000614811">
    <property type="component" value="Unassembled WGS sequence"/>
</dbReference>
<dbReference type="InterPro" id="IPR036779">
    <property type="entry name" value="LysM_dom_sf"/>
</dbReference>
<keyword evidence="5" id="KW-1185">Reference proteome</keyword>
<accession>A0A918RX98</accession>
<feature type="signal peptide" evidence="2">
    <location>
        <begin position="1"/>
        <end position="21"/>
    </location>
</feature>
<evidence type="ECO:0000256" key="1">
    <source>
        <dbReference type="PIRSR" id="PIRSR611757-1"/>
    </source>
</evidence>
<organism evidence="4 5">
    <name type="scientific">Arenicella chitinivorans</name>
    <dbReference type="NCBI Taxonomy" id="1329800"/>
    <lineage>
        <taxon>Bacteria</taxon>
        <taxon>Pseudomonadati</taxon>
        <taxon>Pseudomonadota</taxon>
        <taxon>Gammaproteobacteria</taxon>
        <taxon>Arenicellales</taxon>
        <taxon>Arenicellaceae</taxon>
        <taxon>Arenicella</taxon>
    </lineage>
</organism>
<dbReference type="InterPro" id="IPR043426">
    <property type="entry name" value="MltB-like"/>
</dbReference>
<evidence type="ECO:0000313" key="5">
    <source>
        <dbReference type="Proteomes" id="UP000614811"/>
    </source>
</evidence>
<sequence length="429" mass="47789">MKKIVVIALAVIAHGWWSQVAAISLDDHAQLRAVAEELVAQNYYSRAELDAIFKDVEIQQSVLDAMMNPAEYRLTWGKYRKIFLGQERIQQGVEFWQEHAETLARAEKEYGVPASVIVAIIGVETKFGRIVGKHKVLDSLTTLSVGYPRRSKFFTKELKEFLLLAKENNLDPHAIVGSYAGAVGYPQFISSSYRHYAVDFSGDGVTDLMSQPVDAIGSVANYLKRNGWQPGGAITSTAHQKVAEPVAELANRNRKTPYIAADLRKLGAEIGASVAANERLNVLMLDASEIVPDDDQRDYYIVRAGDTACQIAERFSVPCKQLFSLNKLNKRGTIYRGQRLKLPASVVRNTPRSQRVSKPITESSKWVVSQPAAESHSAQIGESQSAYVPMPRYFYTHPNFYAITEYNHSVLYAMAVHDLSVAIARAYTN</sequence>
<dbReference type="InterPro" id="IPR031304">
    <property type="entry name" value="SLT_2"/>
</dbReference>
<dbReference type="NCBIfam" id="TIGR02282">
    <property type="entry name" value="MltB"/>
    <property type="match status" value="1"/>
</dbReference>
<proteinExistence type="predicted"/>
<evidence type="ECO:0000259" key="3">
    <source>
        <dbReference type="PROSITE" id="PS51782"/>
    </source>
</evidence>
<dbReference type="SMART" id="SM00257">
    <property type="entry name" value="LysM"/>
    <property type="match status" value="1"/>
</dbReference>
<feature type="chain" id="PRO_5037962867" description="LysM domain-containing protein" evidence="2">
    <location>
        <begin position="22"/>
        <end position="429"/>
    </location>
</feature>
<dbReference type="CDD" id="cd00118">
    <property type="entry name" value="LysM"/>
    <property type="match status" value="1"/>
</dbReference>
<dbReference type="AlphaFoldDB" id="A0A918RX98"/>
<dbReference type="Pfam" id="PF13406">
    <property type="entry name" value="SLT_2"/>
    <property type="match status" value="1"/>
</dbReference>
<keyword evidence="2" id="KW-0732">Signal</keyword>
<dbReference type="GO" id="GO:0008933">
    <property type="term" value="F:peptidoglycan lytic transglycosylase activity"/>
    <property type="evidence" value="ECO:0007669"/>
    <property type="project" value="TreeGrafter"/>
</dbReference>
<dbReference type="RefSeq" id="WP_229794304.1">
    <property type="nucleotide sequence ID" value="NZ_BMXA01000005.1"/>
</dbReference>
<dbReference type="PANTHER" id="PTHR30163">
    <property type="entry name" value="MEMBRANE-BOUND LYTIC MUREIN TRANSGLYCOSYLASE B"/>
    <property type="match status" value="1"/>
</dbReference>